<dbReference type="InterPro" id="IPR015421">
    <property type="entry name" value="PyrdxlP-dep_Trfase_major"/>
</dbReference>
<dbReference type="InterPro" id="IPR000653">
    <property type="entry name" value="DegT/StrS_aminotransferase"/>
</dbReference>
<evidence type="ECO:0000313" key="1">
    <source>
        <dbReference type="EMBL" id="ETR73644.1"/>
    </source>
</evidence>
<reference evidence="2" key="1">
    <citation type="submission" date="2012-11" db="EMBL/GenBank/DDBJ databases">
        <authorList>
            <person name="Lucero-Rivera Y.E."/>
            <person name="Tovar-Ramirez D."/>
        </authorList>
    </citation>
    <scope>NUCLEOTIDE SEQUENCE [LARGE SCALE GENOMIC DNA]</scope>
    <source>
        <strain evidence="2">Araruama</strain>
    </source>
</reference>
<accession>A0A1V1PFT3</accession>
<dbReference type="Pfam" id="PF01041">
    <property type="entry name" value="DegT_DnrJ_EryC1"/>
    <property type="match status" value="1"/>
</dbReference>
<dbReference type="EMBL" id="ATBP01000046">
    <property type="protein sequence ID" value="ETR73644.1"/>
    <property type="molecule type" value="Genomic_DNA"/>
</dbReference>
<comment type="caution">
    <text evidence="1">The sequence shown here is derived from an EMBL/GenBank/DDBJ whole genome shotgun (WGS) entry which is preliminary data.</text>
</comment>
<dbReference type="Proteomes" id="UP000189670">
    <property type="component" value="Unassembled WGS sequence"/>
</dbReference>
<name>A0A1V1PFT3_9BACT</name>
<proteinExistence type="predicted"/>
<protein>
    <submittedName>
        <fullName evidence="1">Uncharacterized protein</fullName>
    </submittedName>
</protein>
<evidence type="ECO:0000313" key="2">
    <source>
        <dbReference type="Proteomes" id="UP000189670"/>
    </source>
</evidence>
<dbReference type="InterPro" id="IPR015424">
    <property type="entry name" value="PyrdxlP-dep_Trfase"/>
</dbReference>
<organism evidence="1 2">
    <name type="scientific">Candidatus Magnetoglobus multicellularis str. Araruama</name>
    <dbReference type="NCBI Taxonomy" id="890399"/>
    <lineage>
        <taxon>Bacteria</taxon>
        <taxon>Pseudomonadati</taxon>
        <taxon>Thermodesulfobacteriota</taxon>
        <taxon>Desulfobacteria</taxon>
        <taxon>Desulfobacterales</taxon>
        <taxon>Desulfobacteraceae</taxon>
        <taxon>Candidatus Magnetoglobus</taxon>
    </lineage>
</organism>
<sequence>MIIPRRKANMQPNELKKIIQYKQTDLSKNIVQQWESELASFLGRKHAIAVSSGRFGMKLIFEALNLKLKRNYYSCVYSKRSHSDY</sequence>
<dbReference type="SUPFAM" id="SSF53383">
    <property type="entry name" value="PLP-dependent transferases"/>
    <property type="match status" value="1"/>
</dbReference>
<gene>
    <name evidence="1" type="ORF">OMM_06819</name>
</gene>
<dbReference type="Gene3D" id="3.40.640.10">
    <property type="entry name" value="Type I PLP-dependent aspartate aminotransferase-like (Major domain)"/>
    <property type="match status" value="1"/>
</dbReference>
<dbReference type="AlphaFoldDB" id="A0A1V1PFT3"/>